<comment type="domain">
    <text evidence="10">The C-terminal domain binds 2 Fe-S clusters but is otherwise mostly in an intrinsically disordered conformation.</text>
</comment>
<comment type="caution">
    <text evidence="10">Lacks conserved residue(s) required for the propagation of feature annotation.</text>
</comment>
<keyword evidence="5 10" id="KW-0001">2Fe-2S</keyword>
<evidence type="ECO:0000256" key="8">
    <source>
        <dbReference type="ARBA" id="ARBA00023014"/>
    </source>
</evidence>
<feature type="binding site" evidence="10">
    <location>
        <position position="277"/>
    </location>
    <ligand>
        <name>[4Fe-4S] cluster</name>
        <dbReference type="ChEBI" id="CHEBI:49883"/>
    </ligand>
</feature>
<dbReference type="PANTHER" id="PTHR13273:SF14">
    <property type="entry name" value="ANAMORSIN"/>
    <property type="match status" value="1"/>
</dbReference>
<dbReference type="Gene3D" id="3.40.50.150">
    <property type="entry name" value="Vaccinia Virus protein VP39"/>
    <property type="match status" value="1"/>
</dbReference>
<comment type="similarity">
    <text evidence="2 10">Belongs to the anamorsin family.</text>
</comment>
<keyword evidence="14" id="KW-1185">Reference proteome</keyword>
<sequence>MLPGVKEGDRVLLIWSGIAPPEKLEERVHQLNSVVGPMGKVAVEHEERLKLSSHPQASFDTVLSGTVWPSALIHGLDLLEEVGRILKPNGKLFLLEPTGSTGGLRPLEKVISSLKLAGFISISEGKQVNLTVDQTSELEQRFGDVLTLIELVAFKPNFEVGSSSQLSLSIPVKSAKPKFKDENVAKIWTLSAQDIDDEEIDIVDSDTLLDDKDLQKPDPASLKSDCGTNKAGKKKACKNCTCGLAEEIDQEKASAKTTVTSSCGSCYLGDAFRCASCPYLGMPAFRPGEKVALTKRQLKGDL</sequence>
<evidence type="ECO:0000313" key="13">
    <source>
        <dbReference type="EMBL" id="CAH3020815.1"/>
    </source>
</evidence>
<evidence type="ECO:0000256" key="9">
    <source>
        <dbReference type="ARBA" id="ARBA00023128"/>
    </source>
</evidence>
<feature type="binding site" evidence="10">
    <location>
        <position position="263"/>
    </location>
    <ligand>
        <name>[4Fe-4S] cluster</name>
        <dbReference type="ChEBI" id="CHEBI:49883"/>
    </ligand>
</feature>
<comment type="subcellular location">
    <subcellularLocation>
        <location evidence="10">Cytoplasm</location>
    </subcellularLocation>
    <subcellularLocation>
        <location evidence="10">Mitochondrion intermembrane space</location>
    </subcellularLocation>
</comment>
<feature type="binding site" evidence="10">
    <location>
        <position position="266"/>
    </location>
    <ligand>
        <name>[4Fe-4S] cluster</name>
        <dbReference type="ChEBI" id="CHEBI:49883"/>
    </ligand>
</feature>
<comment type="function">
    <text evidence="10">Component of the cytosolic iron-sulfur (Fe-S) protein assembly (CIA) machinery. Required for the maturation of extramitochondrial Fe-S proteins. Part of an electron transfer chain functioning in an early step of cytosolic Fe-S biogenesis, facilitating the de novo assembly of a [4Fe-4S] cluster on the cytosolic Fe-S scaffold complex. Electrons are transferred from NADPH via a FAD- and FMN-containing diflavin oxidoreductase. Together with the diflavin oxidoreductase, also required for the assembly of the diferric tyrosyl radical cofactor of ribonucleotide reductase (RNR), probably by providing electrons for reduction during radical cofactor maturation in the catalytic small subunit.</text>
</comment>
<evidence type="ECO:0000259" key="12">
    <source>
        <dbReference type="Pfam" id="PF20922"/>
    </source>
</evidence>
<feature type="domain" description="Anamorsin N-terminal" evidence="12">
    <location>
        <begin position="8"/>
        <end position="163"/>
    </location>
</feature>
<feature type="short sequence motif" description="Cx2C motif 1" evidence="10">
    <location>
        <begin position="263"/>
        <end position="266"/>
    </location>
</feature>
<dbReference type="PANTHER" id="PTHR13273">
    <property type="entry name" value="ANAMORSIN"/>
    <property type="match status" value="1"/>
</dbReference>
<keyword evidence="4 10" id="KW-0963">Cytoplasm</keyword>
<gene>
    <name evidence="13" type="ORF">PEVE_00008822</name>
</gene>
<comment type="cofactor">
    <cofactor evidence="10">
        <name>[2Fe-2S] cluster</name>
        <dbReference type="ChEBI" id="CHEBI:190135"/>
    </cofactor>
</comment>
<feature type="domain" description="Anamorsin C-terminal" evidence="11">
    <location>
        <begin position="223"/>
        <end position="257"/>
    </location>
</feature>
<keyword evidence="7 10" id="KW-0408">Iron</keyword>
<feature type="binding site" evidence="10">
    <location>
        <position position="226"/>
    </location>
    <ligand>
        <name>[2Fe-2S] cluster</name>
        <dbReference type="ChEBI" id="CHEBI:190135"/>
    </ligand>
</feature>
<comment type="domain">
    <text evidence="10">The twin Cx2C motifs are involved in the recognition by the mitochondrial MIA40-ERV1 disulfide relay system. The formation of 2 disulfide bonds in the Cx2C motifs through dithiol/disulfide exchange reactions effectively traps the protein in the mitochondrial intermembrane space.</text>
</comment>
<dbReference type="Proteomes" id="UP001159427">
    <property type="component" value="Unassembled WGS sequence"/>
</dbReference>
<feature type="binding site" evidence="10">
    <location>
        <position position="237"/>
    </location>
    <ligand>
        <name>[2Fe-2S] cluster</name>
        <dbReference type="ChEBI" id="CHEBI:190135"/>
    </ligand>
</feature>
<reference evidence="13 14" key="1">
    <citation type="submission" date="2022-05" db="EMBL/GenBank/DDBJ databases">
        <authorList>
            <consortium name="Genoscope - CEA"/>
            <person name="William W."/>
        </authorList>
    </citation>
    <scope>NUCLEOTIDE SEQUENCE [LARGE SCALE GENOMIC DNA]</scope>
</reference>
<evidence type="ECO:0000256" key="10">
    <source>
        <dbReference type="HAMAP-Rule" id="MF_03115"/>
    </source>
</evidence>
<feature type="binding site" evidence="10">
    <location>
        <position position="242"/>
    </location>
    <ligand>
        <name>[2Fe-2S] cluster</name>
        <dbReference type="ChEBI" id="CHEBI:190135"/>
    </ligand>
</feature>
<keyword evidence="6 10" id="KW-0479">Metal-binding</keyword>
<keyword evidence="9 10" id="KW-0496">Mitochondrion</keyword>
<dbReference type="InterPro" id="IPR029063">
    <property type="entry name" value="SAM-dependent_MTases_sf"/>
</dbReference>
<evidence type="ECO:0000256" key="2">
    <source>
        <dbReference type="ARBA" id="ARBA00008169"/>
    </source>
</evidence>
<dbReference type="SUPFAM" id="SSF53335">
    <property type="entry name" value="S-adenosyl-L-methionine-dependent methyltransferases"/>
    <property type="match status" value="1"/>
</dbReference>
<feature type="binding site" evidence="10">
    <location>
        <position position="240"/>
    </location>
    <ligand>
        <name>[2Fe-2S] cluster</name>
        <dbReference type="ChEBI" id="CHEBI:190135"/>
    </ligand>
</feature>
<evidence type="ECO:0000256" key="1">
    <source>
        <dbReference type="ARBA" id="ARBA00001966"/>
    </source>
</evidence>
<protein>
    <recommendedName>
        <fullName evidence="10">Anamorsin homolog</fullName>
    </recommendedName>
    <alternativeName>
        <fullName evidence="10">Fe-S cluster assembly protein DRE2 homolog</fullName>
    </alternativeName>
</protein>
<feature type="binding site" evidence="10">
    <location>
        <position position="274"/>
    </location>
    <ligand>
        <name>[4Fe-4S] cluster</name>
        <dbReference type="ChEBI" id="CHEBI:49883"/>
    </ligand>
</feature>
<keyword evidence="3 10" id="KW-0004">4Fe-4S</keyword>
<dbReference type="InterPro" id="IPR046408">
    <property type="entry name" value="CIAPIN1"/>
</dbReference>
<dbReference type="EMBL" id="CALNXI010000160">
    <property type="protein sequence ID" value="CAH3020815.1"/>
    <property type="molecule type" value="Genomic_DNA"/>
</dbReference>
<dbReference type="Pfam" id="PF20922">
    <property type="entry name" value="Anamorsin_N"/>
    <property type="match status" value="1"/>
</dbReference>
<evidence type="ECO:0000256" key="4">
    <source>
        <dbReference type="ARBA" id="ARBA00022490"/>
    </source>
</evidence>
<proteinExistence type="inferred from homology"/>
<keyword evidence="8 10" id="KW-0411">Iron-sulfur</keyword>
<dbReference type="Pfam" id="PF05093">
    <property type="entry name" value="CIAPIN1"/>
    <property type="match status" value="2"/>
</dbReference>
<feature type="region of interest" description="Fe-S binding site B" evidence="10">
    <location>
        <begin position="263"/>
        <end position="277"/>
    </location>
</feature>
<dbReference type="InterPro" id="IPR007785">
    <property type="entry name" value="Anamorsin"/>
</dbReference>
<dbReference type="InterPro" id="IPR049011">
    <property type="entry name" value="Anamorsin_N_metazoan"/>
</dbReference>
<comment type="cofactor">
    <cofactor evidence="1 10">
        <name>[4Fe-4S] cluster</name>
        <dbReference type="ChEBI" id="CHEBI:49883"/>
    </cofactor>
</comment>
<organism evidence="13 14">
    <name type="scientific">Porites evermanni</name>
    <dbReference type="NCBI Taxonomy" id="104178"/>
    <lineage>
        <taxon>Eukaryota</taxon>
        <taxon>Metazoa</taxon>
        <taxon>Cnidaria</taxon>
        <taxon>Anthozoa</taxon>
        <taxon>Hexacorallia</taxon>
        <taxon>Scleractinia</taxon>
        <taxon>Fungiina</taxon>
        <taxon>Poritidae</taxon>
        <taxon>Porites</taxon>
    </lineage>
</organism>
<comment type="caution">
    <text evidence="13">The sequence shown here is derived from an EMBL/GenBank/DDBJ whole genome shotgun (WGS) entry which is preliminary data.</text>
</comment>
<evidence type="ECO:0000256" key="3">
    <source>
        <dbReference type="ARBA" id="ARBA00022485"/>
    </source>
</evidence>
<feature type="short sequence motif" description="Cx2C motif 2" evidence="10">
    <location>
        <begin position="274"/>
        <end position="277"/>
    </location>
</feature>
<feature type="domain" description="Anamorsin C-terminal" evidence="11">
    <location>
        <begin position="258"/>
        <end position="293"/>
    </location>
</feature>
<dbReference type="HAMAP" id="MF_03115">
    <property type="entry name" value="Anamorsin"/>
    <property type="match status" value="1"/>
</dbReference>
<name>A0ABN8LUN3_9CNID</name>
<evidence type="ECO:0000256" key="7">
    <source>
        <dbReference type="ARBA" id="ARBA00023004"/>
    </source>
</evidence>
<evidence type="ECO:0000256" key="5">
    <source>
        <dbReference type="ARBA" id="ARBA00022714"/>
    </source>
</evidence>
<evidence type="ECO:0000313" key="14">
    <source>
        <dbReference type="Proteomes" id="UP001159427"/>
    </source>
</evidence>
<comment type="subunit">
    <text evidence="10">Monomer.</text>
</comment>
<comment type="domain">
    <text evidence="10">The N-terminal domain has structural similarity with S-adenosyl-L-methionine-dependent methyltransferases, but does not bind S-adenosyl-L-methionine. It is required for correct assembly of the 2 Fe-S clusters.</text>
</comment>
<evidence type="ECO:0000259" key="11">
    <source>
        <dbReference type="Pfam" id="PF05093"/>
    </source>
</evidence>
<evidence type="ECO:0000256" key="6">
    <source>
        <dbReference type="ARBA" id="ARBA00022723"/>
    </source>
</evidence>
<feature type="region of interest" description="Fe-S binding site A" evidence="10">
    <location>
        <begin position="226"/>
        <end position="242"/>
    </location>
</feature>
<accession>A0ABN8LUN3</accession>